<evidence type="ECO:0000259" key="2">
    <source>
        <dbReference type="Pfam" id="PF01243"/>
    </source>
</evidence>
<dbReference type="InterPro" id="IPR052019">
    <property type="entry name" value="F420H2_bilvrd_red/Heme_oxyg"/>
</dbReference>
<dbReference type="InterPro" id="IPR011576">
    <property type="entry name" value="Pyridox_Oxase_N"/>
</dbReference>
<dbReference type="SUPFAM" id="SSF50475">
    <property type="entry name" value="FMN-binding split barrel"/>
    <property type="match status" value="1"/>
</dbReference>
<reference evidence="3 4" key="1">
    <citation type="submission" date="2021-04" db="EMBL/GenBank/DDBJ databases">
        <title>Whole-genome sequencing of Saccharopolyspora endophytica KCTC 19397.</title>
        <authorList>
            <person name="Ay H."/>
            <person name="Saygin H."/>
            <person name="Sahin N."/>
        </authorList>
    </citation>
    <scope>NUCLEOTIDE SEQUENCE [LARGE SCALE GENOMIC DNA]</scope>
    <source>
        <strain evidence="3 4">KCTC 19397</strain>
    </source>
</reference>
<organism evidence="3 4">
    <name type="scientific">Saccharopolyspora endophytica</name>
    <dbReference type="NCBI Taxonomy" id="543886"/>
    <lineage>
        <taxon>Bacteria</taxon>
        <taxon>Bacillati</taxon>
        <taxon>Actinomycetota</taxon>
        <taxon>Actinomycetes</taxon>
        <taxon>Pseudonocardiales</taxon>
        <taxon>Pseudonocardiaceae</taxon>
        <taxon>Saccharopolyspora</taxon>
    </lineage>
</organism>
<sequence length="172" mass="19243">MGMAKQRAQVQMTPEEISAFMATRRTATLATLGADGHPHAVAMWFALIDGVIWFETKAKAQKAVNIGRDPRVTVLIEDGLTYDVLRGVSLEGRAEIVDDPDALWAVGVSMWERYHGPYSEEVKPFVEHMLHKRVAVRIDVHRTRSWDHRKLGLDPMPLGGTTAAHYPESAEQ</sequence>
<dbReference type="Pfam" id="PF01243">
    <property type="entry name" value="PNPOx_N"/>
    <property type="match status" value="1"/>
</dbReference>
<dbReference type="PANTHER" id="PTHR35176">
    <property type="entry name" value="HEME OXYGENASE HI_0854-RELATED"/>
    <property type="match status" value="1"/>
</dbReference>
<proteinExistence type="predicted"/>
<name>A0ABS5DC20_9PSEU</name>
<dbReference type="PANTHER" id="PTHR35176:SF6">
    <property type="entry name" value="HEME OXYGENASE HI_0854-RELATED"/>
    <property type="match status" value="1"/>
</dbReference>
<keyword evidence="1" id="KW-0560">Oxidoreductase</keyword>
<dbReference type="InterPro" id="IPR019920">
    <property type="entry name" value="F420-binding_dom_put"/>
</dbReference>
<evidence type="ECO:0000313" key="4">
    <source>
        <dbReference type="Proteomes" id="UP000674084"/>
    </source>
</evidence>
<keyword evidence="4" id="KW-1185">Reference proteome</keyword>
<dbReference type="Gene3D" id="2.30.110.10">
    <property type="entry name" value="Electron Transport, Fmn-binding Protein, Chain A"/>
    <property type="match status" value="1"/>
</dbReference>
<dbReference type="NCBIfam" id="TIGR03618">
    <property type="entry name" value="Rv1155_F420"/>
    <property type="match status" value="1"/>
</dbReference>
<dbReference type="EMBL" id="JAGPXE010000003">
    <property type="protein sequence ID" value="MBQ0923818.1"/>
    <property type="molecule type" value="Genomic_DNA"/>
</dbReference>
<evidence type="ECO:0000313" key="3">
    <source>
        <dbReference type="EMBL" id="MBQ0923818.1"/>
    </source>
</evidence>
<dbReference type="InterPro" id="IPR012349">
    <property type="entry name" value="Split_barrel_FMN-bd"/>
</dbReference>
<gene>
    <name evidence="3" type="ORF">KBO27_07665</name>
</gene>
<accession>A0ABS5DC20</accession>
<evidence type="ECO:0000256" key="1">
    <source>
        <dbReference type="ARBA" id="ARBA00023002"/>
    </source>
</evidence>
<comment type="caution">
    <text evidence="3">The sequence shown here is derived from an EMBL/GenBank/DDBJ whole genome shotgun (WGS) entry which is preliminary data.</text>
</comment>
<feature type="domain" description="Pyridoxamine 5'-phosphate oxidase N-terminal" evidence="2">
    <location>
        <begin position="14"/>
        <end position="146"/>
    </location>
</feature>
<dbReference type="Proteomes" id="UP000674084">
    <property type="component" value="Unassembled WGS sequence"/>
</dbReference>
<protein>
    <submittedName>
        <fullName evidence="3">PPOX class F420-dependent oxidoreductase</fullName>
    </submittedName>
</protein>